<comment type="similarity">
    <text evidence="1 5">Belongs to the IPP transferase family.</text>
</comment>
<dbReference type="GO" id="GO:0005524">
    <property type="term" value="F:ATP binding"/>
    <property type="evidence" value="ECO:0007669"/>
    <property type="project" value="UniProtKB-KW"/>
</dbReference>
<dbReference type="Gene3D" id="1.10.20.140">
    <property type="match status" value="1"/>
</dbReference>
<comment type="caution">
    <text evidence="7">The sequence shown here is derived from an EMBL/GenBank/DDBJ whole genome shotgun (WGS) entry which is preliminary data.</text>
</comment>
<keyword evidence="2 5" id="KW-0808">Transferase</keyword>
<evidence type="ECO:0000256" key="3">
    <source>
        <dbReference type="ARBA" id="ARBA00022741"/>
    </source>
</evidence>
<evidence type="ECO:0008006" key="9">
    <source>
        <dbReference type="Google" id="ProtNLM"/>
    </source>
</evidence>
<dbReference type="NCBIfam" id="TIGR00174">
    <property type="entry name" value="miaA"/>
    <property type="match status" value="1"/>
</dbReference>
<evidence type="ECO:0000256" key="4">
    <source>
        <dbReference type="ARBA" id="ARBA00022840"/>
    </source>
</evidence>
<dbReference type="GO" id="GO:0006400">
    <property type="term" value="P:tRNA modification"/>
    <property type="evidence" value="ECO:0007669"/>
    <property type="project" value="TreeGrafter"/>
</dbReference>
<keyword evidence="4 5" id="KW-0067">ATP-binding</keyword>
<dbReference type="Gene3D" id="3.40.50.300">
    <property type="entry name" value="P-loop containing nucleotide triphosphate hydrolases"/>
    <property type="match status" value="1"/>
</dbReference>
<evidence type="ECO:0000256" key="1">
    <source>
        <dbReference type="ARBA" id="ARBA00005842"/>
    </source>
</evidence>
<reference evidence="7 8" key="1">
    <citation type="submission" date="2019-06" db="EMBL/GenBank/DDBJ databases">
        <title>Genomics analysis of Aphanomyces spp. identifies a new class of oomycete effector associated with host adaptation.</title>
        <authorList>
            <person name="Gaulin E."/>
        </authorList>
    </citation>
    <scope>NUCLEOTIDE SEQUENCE [LARGE SCALE GENOMIC DNA]</scope>
    <source>
        <strain evidence="7 8">E</strain>
    </source>
</reference>
<dbReference type="InterPro" id="IPR027417">
    <property type="entry name" value="P-loop_NTPase"/>
</dbReference>
<evidence type="ECO:0000313" key="7">
    <source>
        <dbReference type="EMBL" id="KAF0718619.1"/>
    </source>
</evidence>
<name>A0A6A4ZXB9_APHAT</name>
<dbReference type="AlphaFoldDB" id="A0A6A4ZXB9"/>
<feature type="region of interest" description="Disordered" evidence="6">
    <location>
        <begin position="405"/>
        <end position="432"/>
    </location>
</feature>
<dbReference type="Pfam" id="PF01715">
    <property type="entry name" value="IPPT"/>
    <property type="match status" value="1"/>
</dbReference>
<gene>
    <name evidence="7" type="ORF">AaE_010609</name>
</gene>
<dbReference type="PANTHER" id="PTHR11088:SF89">
    <property type="entry name" value="TRNA DIMETHYLALLYLTRANSFERASE"/>
    <property type="match status" value="1"/>
</dbReference>
<dbReference type="SUPFAM" id="SSF52540">
    <property type="entry name" value="P-loop containing nucleoside triphosphate hydrolases"/>
    <property type="match status" value="2"/>
</dbReference>
<dbReference type="Proteomes" id="UP000469452">
    <property type="component" value="Unassembled WGS sequence"/>
</dbReference>
<accession>A0A6A4ZXB9</accession>
<evidence type="ECO:0000256" key="5">
    <source>
        <dbReference type="RuleBase" id="RU003785"/>
    </source>
</evidence>
<evidence type="ECO:0000313" key="8">
    <source>
        <dbReference type="Proteomes" id="UP000469452"/>
    </source>
</evidence>
<dbReference type="InterPro" id="IPR018022">
    <property type="entry name" value="IPT"/>
</dbReference>
<dbReference type="EMBL" id="VJMI01016506">
    <property type="protein sequence ID" value="KAF0718619.1"/>
    <property type="molecule type" value="Genomic_DNA"/>
</dbReference>
<feature type="compositionally biased region" description="Polar residues" evidence="6">
    <location>
        <begin position="422"/>
        <end position="432"/>
    </location>
</feature>
<sequence>MNKALQKILVVVGTTGAGKTKLSVELAKAFNGEIVNSDAMQMYRGLDIATAKATLEEMQGVKHHLLSCMDPVDECTVIEFKALAMETINDILARGKVPVIVGGTMYYTQSVLWKAQLIEDAPGANGDETTASATSTSIPSNPDEAYQALLQVDPDMAQRLHSRDVRRVQRSLEVFYQTGTKHSDWIAKQVGENDETLFDACMLWVDCDRSVLAQRLDARVDNMVQDGLVPEIEALMDNIQHHLAASPIALGLKGISQAIGFKEFQPYLKAKEEGSPDTTTVLAECIEQLKVGTRQYAKRQITWIRNRIVPRNIAVYKLDTTDVAQWPVNVTTPAMSIVSAFLRNDPSPVPACISQVDDKNGAKKVKNMCEPCGNREFVGLVQWHEHLRSKSHRFHMKRLRLLETGQLFERPPPKKAKDKNASDQLTSGVDKE</sequence>
<dbReference type="VEuPathDB" id="FungiDB:H257_11412"/>
<dbReference type="GO" id="GO:0052381">
    <property type="term" value="F:tRNA dimethylallyltransferase activity"/>
    <property type="evidence" value="ECO:0007669"/>
    <property type="project" value="InterPro"/>
</dbReference>
<keyword evidence="3 5" id="KW-0547">Nucleotide-binding</keyword>
<organism evidence="7 8">
    <name type="scientific">Aphanomyces astaci</name>
    <name type="common">Crayfish plague agent</name>
    <dbReference type="NCBI Taxonomy" id="112090"/>
    <lineage>
        <taxon>Eukaryota</taxon>
        <taxon>Sar</taxon>
        <taxon>Stramenopiles</taxon>
        <taxon>Oomycota</taxon>
        <taxon>Saprolegniomycetes</taxon>
        <taxon>Saprolegniales</taxon>
        <taxon>Verrucalvaceae</taxon>
        <taxon>Aphanomyces</taxon>
    </lineage>
</organism>
<dbReference type="InterPro" id="IPR039657">
    <property type="entry name" value="Dimethylallyltransferase"/>
</dbReference>
<protein>
    <recommendedName>
        <fullName evidence="9">tRNA dimethylallyltransferase</fullName>
    </recommendedName>
</protein>
<evidence type="ECO:0000256" key="2">
    <source>
        <dbReference type="ARBA" id="ARBA00022679"/>
    </source>
</evidence>
<proteinExistence type="inferred from homology"/>
<dbReference type="PANTHER" id="PTHR11088">
    <property type="entry name" value="TRNA DIMETHYLALLYLTRANSFERASE"/>
    <property type="match status" value="1"/>
</dbReference>
<dbReference type="GO" id="GO:0005739">
    <property type="term" value="C:mitochondrion"/>
    <property type="evidence" value="ECO:0007669"/>
    <property type="project" value="TreeGrafter"/>
</dbReference>
<dbReference type="HAMAP" id="MF_00185">
    <property type="entry name" value="IPP_trans"/>
    <property type="match status" value="1"/>
</dbReference>
<evidence type="ECO:0000256" key="6">
    <source>
        <dbReference type="SAM" id="MobiDB-lite"/>
    </source>
</evidence>